<evidence type="ECO:0000313" key="6">
    <source>
        <dbReference type="EMBL" id="MCY0095976.1"/>
    </source>
</evidence>
<dbReference type="Pfam" id="PF03466">
    <property type="entry name" value="LysR_substrate"/>
    <property type="match status" value="1"/>
</dbReference>
<comment type="similarity">
    <text evidence="1">Belongs to the LysR transcriptional regulatory family.</text>
</comment>
<dbReference type="RefSeq" id="WP_267613834.1">
    <property type="nucleotide sequence ID" value="NZ_JAOVZQ010000001.1"/>
</dbReference>
<dbReference type="CDD" id="cd08440">
    <property type="entry name" value="PBP2_LTTR_like_4"/>
    <property type="match status" value="1"/>
</dbReference>
<keyword evidence="2" id="KW-0805">Transcription regulation</keyword>
<dbReference type="InterPro" id="IPR036390">
    <property type="entry name" value="WH_DNA-bd_sf"/>
</dbReference>
<dbReference type="Gene3D" id="3.40.190.290">
    <property type="match status" value="1"/>
</dbReference>
<dbReference type="PANTHER" id="PTHR30419">
    <property type="entry name" value="HTH-TYPE TRANSCRIPTIONAL REGULATOR YBHD"/>
    <property type="match status" value="1"/>
</dbReference>
<evidence type="ECO:0000256" key="1">
    <source>
        <dbReference type="ARBA" id="ARBA00009437"/>
    </source>
</evidence>
<dbReference type="Proteomes" id="UP001081283">
    <property type="component" value="Unassembled WGS sequence"/>
</dbReference>
<gene>
    <name evidence="6" type="ORF">OEG82_18420</name>
</gene>
<protein>
    <submittedName>
        <fullName evidence="6">LysR family transcriptional regulator</fullName>
    </submittedName>
</protein>
<evidence type="ECO:0000256" key="2">
    <source>
        <dbReference type="ARBA" id="ARBA00023015"/>
    </source>
</evidence>
<evidence type="ECO:0000256" key="3">
    <source>
        <dbReference type="ARBA" id="ARBA00023125"/>
    </source>
</evidence>
<dbReference type="InterPro" id="IPR000847">
    <property type="entry name" value="LysR_HTH_N"/>
</dbReference>
<dbReference type="SUPFAM" id="SSF53850">
    <property type="entry name" value="Periplasmic binding protein-like II"/>
    <property type="match status" value="1"/>
</dbReference>
<dbReference type="InterPro" id="IPR050950">
    <property type="entry name" value="HTH-type_LysR_regulators"/>
</dbReference>
<sequence>MSVSALTLKQLRAILQVYRTGRISAAAEVLNVTQSAVSVLIRQSEEALGAHLFDRTTRTLAPTDAAEMIIGMVERILDDVGALEDTVSGLGDLTRGRIRLTTTPATGMTYLPSVVRRFRQNHPGVNLMLDDCAPNQFFANIRYERADFGIGTEPDDPDVFDWRPLHQDPLQLICPDDHPFAARASVSWSELHDVPLILSRSDYGVRNLVEKNLARLGVRQKMSAEVAFLGSAIWMTSCGMGMGILPSRIAAASRMDGVRAVPLVDPVVTRPLGVVTHTARSLSPASKAFIEMMAEDVERGGAG</sequence>
<name>A0ABT3YJA4_9HYPH</name>
<keyword evidence="7" id="KW-1185">Reference proteome</keyword>
<feature type="domain" description="HTH lysR-type" evidence="5">
    <location>
        <begin position="6"/>
        <end position="63"/>
    </location>
</feature>
<evidence type="ECO:0000256" key="4">
    <source>
        <dbReference type="ARBA" id="ARBA00023163"/>
    </source>
</evidence>
<dbReference type="PROSITE" id="PS50931">
    <property type="entry name" value="HTH_LYSR"/>
    <property type="match status" value="1"/>
</dbReference>
<comment type="caution">
    <text evidence="6">The sequence shown here is derived from an EMBL/GenBank/DDBJ whole genome shotgun (WGS) entry which is preliminary data.</text>
</comment>
<evidence type="ECO:0000259" key="5">
    <source>
        <dbReference type="PROSITE" id="PS50931"/>
    </source>
</evidence>
<dbReference type="Gene3D" id="1.10.10.10">
    <property type="entry name" value="Winged helix-like DNA-binding domain superfamily/Winged helix DNA-binding domain"/>
    <property type="match status" value="1"/>
</dbReference>
<dbReference type="Pfam" id="PF00126">
    <property type="entry name" value="HTH_1"/>
    <property type="match status" value="1"/>
</dbReference>
<reference evidence="6" key="1">
    <citation type="submission" date="2022-10" db="EMBL/GenBank/DDBJ databases">
        <title>Hoeflea sp. J2-29, isolated from marine algae.</title>
        <authorList>
            <person name="Kristyanto S."/>
            <person name="Kim J.M."/>
            <person name="Jeon C.O."/>
        </authorList>
    </citation>
    <scope>NUCLEOTIDE SEQUENCE</scope>
    <source>
        <strain evidence="6">J2-29</strain>
    </source>
</reference>
<dbReference type="PANTHER" id="PTHR30419:SF8">
    <property type="entry name" value="NITROGEN ASSIMILATION TRANSCRIPTIONAL ACTIVATOR-RELATED"/>
    <property type="match status" value="1"/>
</dbReference>
<dbReference type="InterPro" id="IPR036388">
    <property type="entry name" value="WH-like_DNA-bd_sf"/>
</dbReference>
<dbReference type="EMBL" id="JAOVZQ010000001">
    <property type="protein sequence ID" value="MCY0095976.1"/>
    <property type="molecule type" value="Genomic_DNA"/>
</dbReference>
<keyword evidence="3" id="KW-0238">DNA-binding</keyword>
<evidence type="ECO:0000313" key="7">
    <source>
        <dbReference type="Proteomes" id="UP001081283"/>
    </source>
</evidence>
<dbReference type="InterPro" id="IPR005119">
    <property type="entry name" value="LysR_subst-bd"/>
</dbReference>
<dbReference type="SUPFAM" id="SSF46785">
    <property type="entry name" value="Winged helix' DNA-binding domain"/>
    <property type="match status" value="1"/>
</dbReference>
<dbReference type="PRINTS" id="PR00039">
    <property type="entry name" value="HTHLYSR"/>
</dbReference>
<accession>A0ABT3YJA4</accession>
<keyword evidence="4" id="KW-0804">Transcription</keyword>
<proteinExistence type="inferred from homology"/>
<organism evidence="6 7">
    <name type="scientific">Hoeflea ulvae</name>
    <dbReference type="NCBI Taxonomy" id="2983764"/>
    <lineage>
        <taxon>Bacteria</taxon>
        <taxon>Pseudomonadati</taxon>
        <taxon>Pseudomonadota</taxon>
        <taxon>Alphaproteobacteria</taxon>
        <taxon>Hyphomicrobiales</taxon>
        <taxon>Rhizobiaceae</taxon>
        <taxon>Hoeflea</taxon>
    </lineage>
</organism>